<organism evidence="6 7">
    <name type="scientific">Enterococcus faecium EnGen0003</name>
    <dbReference type="NCBI Taxonomy" id="1138901"/>
    <lineage>
        <taxon>Bacteria</taxon>
        <taxon>Bacillati</taxon>
        <taxon>Bacillota</taxon>
        <taxon>Bacilli</taxon>
        <taxon>Lactobacillales</taxon>
        <taxon>Enterococcaceae</taxon>
        <taxon>Enterococcus</taxon>
    </lineage>
</organism>
<dbReference type="Gene3D" id="1.10.4200.10">
    <property type="entry name" value="Triphosphoribosyl-dephospho-CoA protein"/>
    <property type="match status" value="1"/>
</dbReference>
<keyword evidence="4 5" id="KW-0067">ATP-binding</keyword>
<dbReference type="GO" id="GO:0005524">
    <property type="term" value="F:ATP binding"/>
    <property type="evidence" value="ECO:0007669"/>
    <property type="project" value="UniProtKB-KW"/>
</dbReference>
<keyword evidence="2 5" id="KW-0808">Transferase</keyword>
<evidence type="ECO:0000313" key="6">
    <source>
        <dbReference type="EMBL" id="ELB02107.1"/>
    </source>
</evidence>
<dbReference type="HAMAP" id="MF_00397">
    <property type="entry name" value="CitG"/>
    <property type="match status" value="1"/>
</dbReference>
<evidence type="ECO:0000256" key="4">
    <source>
        <dbReference type="ARBA" id="ARBA00022840"/>
    </source>
</evidence>
<dbReference type="GO" id="GO:0051191">
    <property type="term" value="P:prosthetic group biosynthetic process"/>
    <property type="evidence" value="ECO:0007669"/>
    <property type="project" value="TreeGrafter"/>
</dbReference>
<dbReference type="EC" id="2.4.2.52" evidence="5"/>
<comment type="caution">
    <text evidence="6">The sequence shown here is derived from an EMBL/GenBank/DDBJ whole genome shotgun (WGS) entry which is preliminary data.</text>
</comment>
<dbReference type="Pfam" id="PF01874">
    <property type="entry name" value="CitG"/>
    <property type="match status" value="1"/>
</dbReference>
<dbReference type="InterPro" id="IPR002736">
    <property type="entry name" value="CitG"/>
</dbReference>
<dbReference type="GO" id="GO:0046917">
    <property type="term" value="F:triphosphoribosyl-dephospho-CoA synthase activity"/>
    <property type="evidence" value="ECO:0007669"/>
    <property type="project" value="UniProtKB-UniRule"/>
</dbReference>
<name>A0A828ZTC6_ENTFC</name>
<dbReference type="PANTHER" id="PTHR30201">
    <property type="entry name" value="TRIPHOSPHORIBOSYL-DEPHOSPHO-COA SYNTHASE"/>
    <property type="match status" value="1"/>
</dbReference>
<dbReference type="PANTHER" id="PTHR30201:SF2">
    <property type="entry name" value="2-(5''-TRIPHOSPHORIBOSYL)-3'-DEPHOSPHOCOENZYME-A SYNTHASE"/>
    <property type="match status" value="1"/>
</dbReference>
<comment type="catalytic activity">
    <reaction evidence="1 5">
        <text>3'-dephospho-CoA + ATP = 2'-(5''-triphospho-alpha-D-ribosyl)-3'-dephospho-CoA + adenine</text>
        <dbReference type="Rhea" id="RHEA:15117"/>
        <dbReference type="ChEBI" id="CHEBI:16708"/>
        <dbReference type="ChEBI" id="CHEBI:30616"/>
        <dbReference type="ChEBI" id="CHEBI:57328"/>
        <dbReference type="ChEBI" id="CHEBI:61378"/>
        <dbReference type="EC" id="2.4.2.52"/>
    </reaction>
</comment>
<evidence type="ECO:0000256" key="5">
    <source>
        <dbReference type="HAMAP-Rule" id="MF_00397"/>
    </source>
</evidence>
<evidence type="ECO:0000256" key="2">
    <source>
        <dbReference type="ARBA" id="ARBA00022679"/>
    </source>
</evidence>
<comment type="similarity">
    <text evidence="5">Belongs to the CitG/MdcB family.</text>
</comment>
<dbReference type="RefSeq" id="WP_002309884.1">
    <property type="nucleotide sequence ID" value="NZ_KB029692.1"/>
</dbReference>
<reference evidence="6 7" key="1">
    <citation type="submission" date="2012-12" db="EMBL/GenBank/DDBJ databases">
        <title>The Genome Sequence of Enterococcus faecium E1590.</title>
        <authorList>
            <consortium name="The Broad Institute Genome Sequencing Platform"/>
            <consortium name="The Broad Institute Genome Sequencing Center for Infectious Disease"/>
            <person name="Earl A.M."/>
            <person name="Gilmore M.S."/>
            <person name="van Schaik W."/>
            <person name="Lebreton F."/>
            <person name="Willems R.J."/>
            <person name="Walker B."/>
            <person name="Young S.K."/>
            <person name="Zeng Q."/>
            <person name="Gargeya S."/>
            <person name="Fitzgerald M."/>
            <person name="Haas B."/>
            <person name="Abouelleil A."/>
            <person name="Alvarado L."/>
            <person name="Arachchi H.M."/>
            <person name="Berlin A.M."/>
            <person name="Chapman S.B."/>
            <person name="Dewar J."/>
            <person name="Goldberg J."/>
            <person name="Griggs A."/>
            <person name="Gujja S."/>
            <person name="Hansen M."/>
            <person name="Howarth C."/>
            <person name="Imamovic A."/>
            <person name="Larimer J."/>
            <person name="McCowan C."/>
            <person name="Murphy C."/>
            <person name="Neiman D."/>
            <person name="Pearson M."/>
            <person name="Priest M."/>
            <person name="Roberts A."/>
            <person name="Saif S."/>
            <person name="Shea T."/>
            <person name="Sisk P."/>
            <person name="Sykes S."/>
            <person name="Wortman J."/>
            <person name="Nusbaum C."/>
            <person name="Birren B."/>
        </authorList>
    </citation>
    <scope>NUCLEOTIDE SEQUENCE [LARGE SCALE GENOMIC DNA]</scope>
    <source>
        <strain evidence="6 7">E1590</strain>
    </source>
</reference>
<proteinExistence type="inferred from homology"/>
<keyword evidence="3 5" id="KW-0547">Nucleotide-binding</keyword>
<dbReference type="EMBL" id="AHXC01000005">
    <property type="protein sequence ID" value="ELB02107.1"/>
    <property type="molecule type" value="Genomic_DNA"/>
</dbReference>
<dbReference type="AlphaFoldDB" id="A0A828ZTC6"/>
<dbReference type="NCBIfam" id="TIGR03125">
    <property type="entry name" value="citrate_citG"/>
    <property type="match status" value="1"/>
</dbReference>
<accession>A0A828ZTC6</accession>
<dbReference type="InterPro" id="IPR017551">
    <property type="entry name" value="TriPribosyl-deP-CoA_syn_CitG"/>
</dbReference>
<sequence>MTNPLLKTISSYAEKALLYEVSLTPKPGLVDRYSNGAHHDMDFYTFLDSIVSLAPFFYQYAEAGYNHKGDAPLLFEQLRKIGKKAEKAMLHATNGINTHKGANFSFAILLGATGLYIKKGATLPFTKKDTESVLQIAKQIVSGIVEKDFQHLSCKDKESLTYGEKLYLEHGSTGIRGEAASGYPTLNKLLDFLRQHTQNNQEIKYLYALIFLMSETQDSNLLHRGGFEALKQVQAESSYLFKKNLSAQAFIHELTIYDLHLTKRHLSPGGSADLLALSIYFSFLEHSLSPSGKNV</sequence>
<evidence type="ECO:0000256" key="1">
    <source>
        <dbReference type="ARBA" id="ARBA00001210"/>
    </source>
</evidence>
<evidence type="ECO:0000313" key="7">
    <source>
        <dbReference type="Proteomes" id="UP000010553"/>
    </source>
</evidence>
<protein>
    <recommendedName>
        <fullName evidence="5">Probable 2-(5''-triphosphoribosyl)-3'-dephosphocoenzyme-A synthase</fullName>
        <shortName evidence="5">2-(5''-triphosphoribosyl)-3'-dephospho-CoA synthase</shortName>
        <ecNumber evidence="5">2.4.2.52</ecNumber>
    </recommendedName>
</protein>
<dbReference type="Proteomes" id="UP000010553">
    <property type="component" value="Unassembled WGS sequence"/>
</dbReference>
<evidence type="ECO:0000256" key="3">
    <source>
        <dbReference type="ARBA" id="ARBA00022741"/>
    </source>
</evidence>
<gene>
    <name evidence="5" type="primary">citG</name>
    <name evidence="6" type="ORF">OIE_04533</name>
</gene>